<keyword evidence="3" id="KW-1185">Reference proteome</keyword>
<organism evidence="2 3">
    <name type="scientific">Rhodococcus oxybenzonivorans</name>
    <dbReference type="NCBI Taxonomy" id="1990687"/>
    <lineage>
        <taxon>Bacteria</taxon>
        <taxon>Bacillati</taxon>
        <taxon>Actinomycetota</taxon>
        <taxon>Actinomycetes</taxon>
        <taxon>Mycobacteriales</taxon>
        <taxon>Nocardiaceae</taxon>
        <taxon>Rhodococcus</taxon>
    </lineage>
</organism>
<gene>
    <name evidence="2" type="ORF">CBI38_14080</name>
</gene>
<keyword evidence="1" id="KW-0812">Transmembrane</keyword>
<dbReference type="OrthoDB" id="4461330at2"/>
<protein>
    <submittedName>
        <fullName evidence="2">Uncharacterized protein</fullName>
    </submittedName>
</protein>
<evidence type="ECO:0000256" key="1">
    <source>
        <dbReference type="SAM" id="Phobius"/>
    </source>
</evidence>
<keyword evidence="1" id="KW-1133">Transmembrane helix</keyword>
<dbReference type="EMBL" id="CP021354">
    <property type="protein sequence ID" value="AWK72525.1"/>
    <property type="molecule type" value="Genomic_DNA"/>
</dbReference>
<accession>A0A2S2BV55</accession>
<evidence type="ECO:0000313" key="2">
    <source>
        <dbReference type="EMBL" id="AWK72525.1"/>
    </source>
</evidence>
<dbReference type="RefSeq" id="WP_109329703.1">
    <property type="nucleotide sequence ID" value="NZ_CP021354.1"/>
</dbReference>
<proteinExistence type="predicted"/>
<dbReference type="AlphaFoldDB" id="A0A2S2BV55"/>
<reference evidence="2 3" key="1">
    <citation type="submission" date="2017-05" db="EMBL/GenBank/DDBJ databases">
        <title>Isolation of Rhodococcus sp. S2-17 biodegrading of BP-3.</title>
        <authorList>
            <person name="Lee Y."/>
            <person name="Kim K.H."/>
            <person name="Chun B.H."/>
            <person name="Jung H.S."/>
            <person name="Jeon C.O."/>
        </authorList>
    </citation>
    <scope>NUCLEOTIDE SEQUENCE [LARGE SCALE GENOMIC DNA]</scope>
    <source>
        <strain evidence="2 3">S2-17</strain>
    </source>
</reference>
<feature type="transmembrane region" description="Helical" evidence="1">
    <location>
        <begin position="12"/>
        <end position="33"/>
    </location>
</feature>
<dbReference type="Proteomes" id="UP000245711">
    <property type="component" value="Chromosome"/>
</dbReference>
<dbReference type="KEGG" id="roz:CBI38_14080"/>
<name>A0A2S2BV55_9NOCA</name>
<evidence type="ECO:0000313" key="3">
    <source>
        <dbReference type="Proteomes" id="UP000245711"/>
    </source>
</evidence>
<keyword evidence="1" id="KW-0472">Membrane</keyword>
<sequence>MVFFGRRGGPARMVLSIVAVGVLGLLAFVIFNLNNRLDNQQRANLTSIAASEDIVSVNDKLTSELRQMTDLTNTARGALDATSALGPLLTKLDEAISPAAQMLSSSTSGAQMTNEQLTNIQGILGEVQNTVLPLVTSAQAFGEQGNQLLTVIQALVADLRSSVASVQTINQMLPLPG</sequence>